<feature type="compositionally biased region" description="Polar residues" evidence="1">
    <location>
        <begin position="10"/>
        <end position="21"/>
    </location>
</feature>
<gene>
    <name evidence="2" type="ORF">CEXT_438521</name>
</gene>
<reference evidence="2 3" key="1">
    <citation type="submission" date="2021-06" db="EMBL/GenBank/DDBJ databases">
        <title>Caerostris extrusa draft genome.</title>
        <authorList>
            <person name="Kono N."/>
            <person name="Arakawa K."/>
        </authorList>
    </citation>
    <scope>NUCLEOTIDE SEQUENCE [LARGE SCALE GENOMIC DNA]</scope>
</reference>
<sequence>MFSLDDKSPQKNPENEYSSDTCQRKSKQETSSPMKPERKSLNLESKIPRLSDSLGMERRRSSLSEITSDPKEKFQSLGNPLVWIVVKVHLKYPLDPKKILLIFQIYK</sequence>
<dbReference type="Proteomes" id="UP001054945">
    <property type="component" value="Unassembled WGS sequence"/>
</dbReference>
<name>A0AAV4U672_CAEEX</name>
<organism evidence="2 3">
    <name type="scientific">Caerostris extrusa</name>
    <name type="common">Bark spider</name>
    <name type="synonym">Caerostris bankana</name>
    <dbReference type="NCBI Taxonomy" id="172846"/>
    <lineage>
        <taxon>Eukaryota</taxon>
        <taxon>Metazoa</taxon>
        <taxon>Ecdysozoa</taxon>
        <taxon>Arthropoda</taxon>
        <taxon>Chelicerata</taxon>
        <taxon>Arachnida</taxon>
        <taxon>Araneae</taxon>
        <taxon>Araneomorphae</taxon>
        <taxon>Entelegynae</taxon>
        <taxon>Araneoidea</taxon>
        <taxon>Araneidae</taxon>
        <taxon>Caerostris</taxon>
    </lineage>
</organism>
<proteinExistence type="predicted"/>
<evidence type="ECO:0000313" key="3">
    <source>
        <dbReference type="Proteomes" id="UP001054945"/>
    </source>
</evidence>
<evidence type="ECO:0000313" key="2">
    <source>
        <dbReference type="EMBL" id="GIY53286.1"/>
    </source>
</evidence>
<feature type="region of interest" description="Disordered" evidence="1">
    <location>
        <begin position="1"/>
        <end position="73"/>
    </location>
</feature>
<comment type="caution">
    <text evidence="2">The sequence shown here is derived from an EMBL/GenBank/DDBJ whole genome shotgun (WGS) entry which is preliminary data.</text>
</comment>
<accession>A0AAV4U672</accession>
<dbReference type="AlphaFoldDB" id="A0AAV4U672"/>
<protein>
    <submittedName>
        <fullName evidence="2">Uncharacterized protein</fullName>
    </submittedName>
</protein>
<feature type="compositionally biased region" description="Basic and acidic residues" evidence="1">
    <location>
        <begin position="35"/>
        <end position="73"/>
    </location>
</feature>
<evidence type="ECO:0000256" key="1">
    <source>
        <dbReference type="SAM" id="MobiDB-lite"/>
    </source>
</evidence>
<keyword evidence="3" id="KW-1185">Reference proteome</keyword>
<dbReference type="EMBL" id="BPLR01012344">
    <property type="protein sequence ID" value="GIY53286.1"/>
    <property type="molecule type" value="Genomic_DNA"/>
</dbReference>